<sequence>MSLAALPVAADGGLDLQAMLQFLAAREVNEILVESGPRLVGALLAAELLDELIVYQAPCLLGSAGRPLVDLPLARMADKVPLTLADQRRVGDDWRLTFTLKRND</sequence>
<keyword evidence="2" id="KW-0378">Hydrolase</keyword>
<dbReference type="GO" id="GO:0008703">
    <property type="term" value="F:5-amino-6-(5-phosphoribosylamino)uracil reductase activity"/>
    <property type="evidence" value="ECO:0007669"/>
    <property type="project" value="UniProtKB-EC"/>
</dbReference>
<evidence type="ECO:0000259" key="1">
    <source>
        <dbReference type="Pfam" id="PF01872"/>
    </source>
</evidence>
<evidence type="ECO:0000313" key="2">
    <source>
        <dbReference type="EMBL" id="KGE04720.1"/>
    </source>
</evidence>
<feature type="domain" description="Bacterial bifunctional deaminase-reductase C-terminal" evidence="1">
    <location>
        <begin position="9"/>
        <end position="94"/>
    </location>
</feature>
<proteinExistence type="predicted"/>
<protein>
    <submittedName>
        <fullName evidence="2">Diaminohydroxyphosphoribosylaminopyrimidine deaminase/ 5-amino-6-uracil reductase</fullName>
        <ecNumber evidence="2">1.1.1.193</ecNumber>
        <ecNumber evidence="2">3.5.4.26</ecNumber>
    </submittedName>
</protein>
<evidence type="ECO:0000313" key="3">
    <source>
        <dbReference type="Proteomes" id="UP000029640"/>
    </source>
</evidence>
<organism evidence="2 3">
    <name type="scientific">Pseudohaliea rubra DSM 19751</name>
    <dbReference type="NCBI Taxonomy" id="1265313"/>
    <lineage>
        <taxon>Bacteria</taxon>
        <taxon>Pseudomonadati</taxon>
        <taxon>Pseudomonadota</taxon>
        <taxon>Gammaproteobacteria</taxon>
        <taxon>Cellvibrionales</taxon>
        <taxon>Halieaceae</taxon>
        <taxon>Pseudohaliea</taxon>
    </lineage>
</organism>
<name>A0A095VTN4_9GAMM</name>
<dbReference type="PATRIC" id="fig|1265313.6.peg.662"/>
<dbReference type="GO" id="GO:0008835">
    <property type="term" value="F:diaminohydroxyphosphoribosylaminopyrimidine deaminase activity"/>
    <property type="evidence" value="ECO:0007669"/>
    <property type="project" value="UniProtKB-EC"/>
</dbReference>
<reference evidence="2 3" key="1">
    <citation type="journal article" date="2014" name="Genome Announc.">
        <title>Genome Sequence of Gammaproteobacterial Pseudohaliea rubra Type Strain DSM 19751, Isolated from Coastal Seawater of the Mediterranean Sea.</title>
        <authorList>
            <person name="Spring S."/>
            <person name="Fiebig A."/>
            <person name="Riedel T."/>
            <person name="Goker M."/>
            <person name="Klenk H.P."/>
        </authorList>
    </citation>
    <scope>NUCLEOTIDE SEQUENCE [LARGE SCALE GENOMIC DNA]</scope>
    <source>
        <strain evidence="2 3">DSM 19751</strain>
    </source>
</reference>
<dbReference type="SUPFAM" id="SSF53597">
    <property type="entry name" value="Dihydrofolate reductase-like"/>
    <property type="match status" value="1"/>
</dbReference>
<dbReference type="Pfam" id="PF01872">
    <property type="entry name" value="RibD_C"/>
    <property type="match status" value="1"/>
</dbReference>
<keyword evidence="2" id="KW-0560">Oxidoreductase</keyword>
<accession>A0A095VTN4</accession>
<dbReference type="eggNOG" id="COG1985">
    <property type="taxonomic scope" value="Bacteria"/>
</dbReference>
<dbReference type="Gene3D" id="3.40.430.10">
    <property type="entry name" value="Dihydrofolate Reductase, subunit A"/>
    <property type="match status" value="1"/>
</dbReference>
<dbReference type="GO" id="GO:0009231">
    <property type="term" value="P:riboflavin biosynthetic process"/>
    <property type="evidence" value="ECO:0007669"/>
    <property type="project" value="InterPro"/>
</dbReference>
<dbReference type="EC" id="1.1.1.193" evidence="2"/>
<dbReference type="InterPro" id="IPR002734">
    <property type="entry name" value="RibDG_C"/>
</dbReference>
<dbReference type="InterPro" id="IPR024072">
    <property type="entry name" value="DHFR-like_dom_sf"/>
</dbReference>
<dbReference type="Proteomes" id="UP000029640">
    <property type="component" value="Unassembled WGS sequence"/>
</dbReference>
<gene>
    <name evidence="2" type="ORF">HRUBRA_00668</name>
</gene>
<dbReference type="HOGENOM" id="CLU_177668_0_0_6"/>
<dbReference type="EMBL" id="AUVB01000019">
    <property type="protein sequence ID" value="KGE04720.1"/>
    <property type="molecule type" value="Genomic_DNA"/>
</dbReference>
<dbReference type="EC" id="3.5.4.26" evidence="2"/>
<keyword evidence="3" id="KW-1185">Reference proteome</keyword>
<dbReference type="AlphaFoldDB" id="A0A095VTN4"/>
<comment type="caution">
    <text evidence="2">The sequence shown here is derived from an EMBL/GenBank/DDBJ whole genome shotgun (WGS) entry which is preliminary data.</text>
</comment>
<dbReference type="STRING" id="1265313.HRUBRA_00668"/>